<keyword evidence="4" id="KW-0813">Transport</keyword>
<dbReference type="PANTHER" id="PTHR21426">
    <property type="entry name" value="EXOCYST COMPLEX COMPONENT 8"/>
    <property type="match status" value="1"/>
</dbReference>
<dbReference type="InterPro" id="IPR032403">
    <property type="entry name" value="Exo84_C"/>
</dbReference>
<evidence type="ECO:0000313" key="8">
    <source>
        <dbReference type="EMBL" id="ORX93838.1"/>
    </source>
</evidence>
<dbReference type="InterPro" id="IPR016159">
    <property type="entry name" value="Cullin_repeat-like_dom_sf"/>
</dbReference>
<dbReference type="SUPFAM" id="SSF74788">
    <property type="entry name" value="Cullin repeat-like"/>
    <property type="match status" value="1"/>
</dbReference>
<evidence type="ECO:0000256" key="6">
    <source>
        <dbReference type="ARBA" id="ARBA00022927"/>
    </source>
</evidence>
<evidence type="ECO:0000256" key="2">
    <source>
        <dbReference type="ARBA" id="ARBA00007210"/>
    </source>
</evidence>
<comment type="subcellular location">
    <subcellularLocation>
        <location evidence="1">Cytoplasmic vesicle</location>
        <location evidence="1">Secretory vesicle</location>
    </subcellularLocation>
</comment>
<dbReference type="InterPro" id="IPR033961">
    <property type="entry name" value="Exo84"/>
</dbReference>
<evidence type="ECO:0000256" key="3">
    <source>
        <dbReference type="ARBA" id="ARBA00021269"/>
    </source>
</evidence>
<dbReference type="GO" id="GO:0006887">
    <property type="term" value="P:exocytosis"/>
    <property type="evidence" value="ECO:0007669"/>
    <property type="project" value="UniProtKB-KW"/>
</dbReference>
<keyword evidence="6" id="KW-0653">Protein transport</keyword>
<dbReference type="Pfam" id="PF16528">
    <property type="entry name" value="Exo84_C"/>
    <property type="match status" value="1"/>
</dbReference>
<dbReference type="SUPFAM" id="SSF50729">
    <property type="entry name" value="PH domain-like"/>
    <property type="match status" value="1"/>
</dbReference>
<dbReference type="Pfam" id="PF25345">
    <property type="entry name" value="PH_EXO84"/>
    <property type="match status" value="1"/>
</dbReference>
<comment type="caution">
    <text evidence="8">The sequence shown here is derived from an EMBL/GenBank/DDBJ whole genome shotgun (WGS) entry which is preliminary data.</text>
</comment>
<keyword evidence="9" id="KW-1185">Reference proteome</keyword>
<dbReference type="GO" id="GO:0006893">
    <property type="term" value="P:Golgi to plasma membrane transport"/>
    <property type="evidence" value="ECO:0007669"/>
    <property type="project" value="TreeGrafter"/>
</dbReference>
<evidence type="ECO:0000256" key="5">
    <source>
        <dbReference type="ARBA" id="ARBA00022483"/>
    </source>
</evidence>
<dbReference type="GO" id="GO:0000145">
    <property type="term" value="C:exocyst"/>
    <property type="evidence" value="ECO:0007669"/>
    <property type="project" value="InterPro"/>
</dbReference>
<dbReference type="Proteomes" id="UP000193498">
    <property type="component" value="Unassembled WGS sequence"/>
</dbReference>
<dbReference type="InParanoid" id="A0A1Y1Y779"/>
<dbReference type="GO" id="GO:0030133">
    <property type="term" value="C:transport vesicle"/>
    <property type="evidence" value="ECO:0007669"/>
    <property type="project" value="UniProtKB-SubCell"/>
</dbReference>
<dbReference type="PANTHER" id="PTHR21426:SF12">
    <property type="entry name" value="EXOCYST COMPLEX COMPONENT 8"/>
    <property type="match status" value="1"/>
</dbReference>
<protein>
    <recommendedName>
        <fullName evidence="3">Exocyst complex component EXO84</fullName>
    </recommendedName>
</protein>
<dbReference type="EMBL" id="MCFE01000221">
    <property type="protein sequence ID" value="ORX93838.1"/>
    <property type="molecule type" value="Genomic_DNA"/>
</dbReference>
<sequence length="871" mass="98997">MSQPNKPIKIKRDKRHIRTAPQITSDFKTNGHQLPMRTKTIVRSHHDSGVGVEIPAIDVDKFLLSNFEAEAYINETLLSVNEESLRGFYRSLQEAKELSSHNLKDNVYQNYNEFVVISKEISQLESDMLTLKDRLADIRSTTDMLIEGNGADGKDNGSSDKSYIGNDNADVWKTQTAAIWRNVDGAEKLLPHHPSRTLVLECPGIKELQAGTLRHKQNVNLYLCSDVLLIAAQKEGVQASKTRLVAQTCWKLSEIAVTDIRDVSKLKNAFKVIRPPESFIFCSDTPDMKRDFLKKLKRTVEELKIEMAREVSVSPKKSLGASVPTKRELSKAEMKRIADVSDELDVHIAQREFEAAVHCSEEARKILRLCTAEGTQMKAVNKRIEDRVANLVSVISHDMMNPMLTKSQNCANVSWLLRLGYPDKAKEAFLGGRSSTIRHRTRQIQLEGDVTRYIKELFLVVFTLIRNTCEWFMASFRDASMSSALVKWVKEEIEKYAEIFRKQMFHHEQPMQVIADGLNYASEQCKKLREVGVDLSFLIDKIFLPNLVETISNHEKRYLDGFNRELSKDTFELVSLDVISQDPYSLLDKDSRLTTSSFYFYKSVFSFVKEIAVISNPTLYPKVIGSIVALFEGYLKNLMIHCKSSSLSDQQSFGIVADASFILESVLPSVAAYLSELYHGSISELQGLKSRMSGYQSTLTDIYCLRRCHSLVESTYRFADIDYSQSEDIGEDAVPCDQIIKLILDMHDISLEAAQWPLNRSLFIAGIIEQFFRTMNDAPCWEGDDHQPRAFGYGGVHQLVLDIHFFLKVTDEFITQSTTKAANAICERALRMYFAQNPASKLPLKTAQWYDERVAHLMKELGSEFSQFGTQ</sequence>
<dbReference type="InterPro" id="IPR042560">
    <property type="entry name" value="Exo84_C_2"/>
</dbReference>
<dbReference type="Pfam" id="PF08700">
    <property type="entry name" value="VPS51_Exo84_N"/>
    <property type="match status" value="1"/>
</dbReference>
<name>A0A1Y1Y779_9FUNG</name>
<dbReference type="AlphaFoldDB" id="A0A1Y1Y779"/>
<dbReference type="InterPro" id="IPR011993">
    <property type="entry name" value="PH-like_dom_sf"/>
</dbReference>
<dbReference type="GO" id="GO:0015031">
    <property type="term" value="P:protein transport"/>
    <property type="evidence" value="ECO:0007669"/>
    <property type="project" value="UniProtKB-KW"/>
</dbReference>
<dbReference type="Gene3D" id="2.30.29.30">
    <property type="entry name" value="Pleckstrin-homology domain (PH domain)/Phosphotyrosine-binding domain (PTB)"/>
    <property type="match status" value="1"/>
</dbReference>
<organism evidence="8 9">
    <name type="scientific">Basidiobolus meristosporus CBS 931.73</name>
    <dbReference type="NCBI Taxonomy" id="1314790"/>
    <lineage>
        <taxon>Eukaryota</taxon>
        <taxon>Fungi</taxon>
        <taxon>Fungi incertae sedis</taxon>
        <taxon>Zoopagomycota</taxon>
        <taxon>Entomophthoromycotina</taxon>
        <taxon>Basidiobolomycetes</taxon>
        <taxon>Basidiobolales</taxon>
        <taxon>Basidiobolaceae</taxon>
        <taxon>Basidiobolus</taxon>
    </lineage>
</organism>
<dbReference type="OrthoDB" id="642193at2759"/>
<gene>
    <name evidence="8" type="ORF">K493DRAFT_315777</name>
</gene>
<dbReference type="Gene3D" id="1.20.58.1210">
    <property type="entry name" value="Exo84p, N-terminal helical domain"/>
    <property type="match status" value="1"/>
</dbReference>
<proteinExistence type="inferred from homology"/>
<evidence type="ECO:0000259" key="7">
    <source>
        <dbReference type="Pfam" id="PF16528"/>
    </source>
</evidence>
<accession>A0A1Y1Y779</accession>
<keyword evidence="5" id="KW-0268">Exocytosis</keyword>
<feature type="domain" description="Exocyst component Exo84 C-terminal" evidence="7">
    <location>
        <begin position="336"/>
        <end position="535"/>
    </location>
</feature>
<dbReference type="Gene3D" id="1.20.58.1220">
    <property type="entry name" value="Exo84p, C-terminal helical domain"/>
    <property type="match status" value="1"/>
</dbReference>
<dbReference type="STRING" id="1314790.A0A1Y1Y779"/>
<reference evidence="8 9" key="1">
    <citation type="submission" date="2016-07" db="EMBL/GenBank/DDBJ databases">
        <title>Pervasive Adenine N6-methylation of Active Genes in Fungi.</title>
        <authorList>
            <consortium name="DOE Joint Genome Institute"/>
            <person name="Mondo S.J."/>
            <person name="Dannebaum R.O."/>
            <person name="Kuo R.C."/>
            <person name="Labutti K."/>
            <person name="Haridas S."/>
            <person name="Kuo A."/>
            <person name="Salamov A."/>
            <person name="Ahrendt S.R."/>
            <person name="Lipzen A."/>
            <person name="Sullivan W."/>
            <person name="Andreopoulos W.B."/>
            <person name="Clum A."/>
            <person name="Lindquist E."/>
            <person name="Daum C."/>
            <person name="Ramamoorthy G.K."/>
            <person name="Gryganskyi A."/>
            <person name="Culley D."/>
            <person name="Magnuson J.K."/>
            <person name="James T.Y."/>
            <person name="O'Malley M.A."/>
            <person name="Stajich J.E."/>
            <person name="Spatafora J.W."/>
            <person name="Visel A."/>
            <person name="Grigoriev I.V."/>
        </authorList>
    </citation>
    <scope>NUCLEOTIDE SEQUENCE [LARGE SCALE GENOMIC DNA]</scope>
    <source>
        <strain evidence="8 9">CBS 931.73</strain>
    </source>
</reference>
<evidence type="ECO:0000256" key="4">
    <source>
        <dbReference type="ARBA" id="ARBA00022448"/>
    </source>
</evidence>
<dbReference type="InterPro" id="IPR042561">
    <property type="entry name" value="Exo84_C_1"/>
</dbReference>
<comment type="similarity">
    <text evidence="2">Belongs to the EXO84 family.</text>
</comment>
<evidence type="ECO:0000256" key="1">
    <source>
        <dbReference type="ARBA" id="ARBA00004398"/>
    </source>
</evidence>
<dbReference type="FunCoup" id="A0A1Y1Y779">
    <property type="interactions" value="51"/>
</dbReference>
<evidence type="ECO:0000313" key="9">
    <source>
        <dbReference type="Proteomes" id="UP000193498"/>
    </source>
</evidence>